<feature type="domain" description="Methyltransferase type 11" evidence="1">
    <location>
        <begin position="71"/>
        <end position="163"/>
    </location>
</feature>
<sequence length="173" mass="19911">MDITNTCLGINEHPAVLGWEYHNIAEIRKFQDSYPRTWIGRDGNFLLSWRAGHHISGIEVLKKEKKTGNALYIACAFGIGVKLMEYLGYDVKGIDIKPFYVKSCIKRGLDVSLDDAFDLQFPDDTFDITISRDFLRRDYIHENGIEFSLNEQHRVLKPGGIAINYSHLDWKSQ</sequence>
<dbReference type="AlphaFoldDB" id="X1TU30"/>
<accession>X1TU30</accession>
<proteinExistence type="predicted"/>
<dbReference type="Pfam" id="PF08241">
    <property type="entry name" value="Methyltransf_11"/>
    <property type="match status" value="1"/>
</dbReference>
<dbReference type="SUPFAM" id="SSF53335">
    <property type="entry name" value="S-adenosyl-L-methionine-dependent methyltransferases"/>
    <property type="match status" value="1"/>
</dbReference>
<dbReference type="InterPro" id="IPR013216">
    <property type="entry name" value="Methyltransf_11"/>
</dbReference>
<comment type="caution">
    <text evidence="2">The sequence shown here is derived from an EMBL/GenBank/DDBJ whole genome shotgun (WGS) entry which is preliminary data.</text>
</comment>
<dbReference type="InterPro" id="IPR029063">
    <property type="entry name" value="SAM-dependent_MTases_sf"/>
</dbReference>
<gene>
    <name evidence="2" type="ORF">S12H4_38776</name>
</gene>
<dbReference type="EMBL" id="BARW01023368">
    <property type="protein sequence ID" value="GAI94891.1"/>
    <property type="molecule type" value="Genomic_DNA"/>
</dbReference>
<name>X1TU30_9ZZZZ</name>
<dbReference type="Gene3D" id="3.40.50.150">
    <property type="entry name" value="Vaccinia Virus protein VP39"/>
    <property type="match status" value="1"/>
</dbReference>
<organism evidence="2">
    <name type="scientific">marine sediment metagenome</name>
    <dbReference type="NCBI Taxonomy" id="412755"/>
    <lineage>
        <taxon>unclassified sequences</taxon>
        <taxon>metagenomes</taxon>
        <taxon>ecological metagenomes</taxon>
    </lineage>
</organism>
<reference evidence="2" key="1">
    <citation type="journal article" date="2014" name="Front. Microbiol.">
        <title>High frequency of phylogenetically diverse reductive dehalogenase-homologous genes in deep subseafloor sedimentary metagenomes.</title>
        <authorList>
            <person name="Kawai M."/>
            <person name="Futagami T."/>
            <person name="Toyoda A."/>
            <person name="Takaki Y."/>
            <person name="Nishi S."/>
            <person name="Hori S."/>
            <person name="Arai W."/>
            <person name="Tsubouchi T."/>
            <person name="Morono Y."/>
            <person name="Uchiyama I."/>
            <person name="Ito T."/>
            <person name="Fujiyama A."/>
            <person name="Inagaki F."/>
            <person name="Takami H."/>
        </authorList>
    </citation>
    <scope>NUCLEOTIDE SEQUENCE</scope>
    <source>
        <strain evidence="2">Expedition CK06-06</strain>
    </source>
</reference>
<evidence type="ECO:0000259" key="1">
    <source>
        <dbReference type="Pfam" id="PF08241"/>
    </source>
</evidence>
<evidence type="ECO:0000313" key="2">
    <source>
        <dbReference type="EMBL" id="GAI94891.1"/>
    </source>
</evidence>
<protein>
    <recommendedName>
        <fullName evidence="1">Methyltransferase type 11 domain-containing protein</fullName>
    </recommendedName>
</protein>
<feature type="non-terminal residue" evidence="2">
    <location>
        <position position="173"/>
    </location>
</feature>
<dbReference type="GO" id="GO:0008757">
    <property type="term" value="F:S-adenosylmethionine-dependent methyltransferase activity"/>
    <property type="evidence" value="ECO:0007669"/>
    <property type="project" value="InterPro"/>
</dbReference>